<feature type="region of interest" description="Disordered" evidence="1">
    <location>
        <begin position="924"/>
        <end position="953"/>
    </location>
</feature>
<dbReference type="Pfam" id="PF13449">
    <property type="entry name" value="Phytase-like"/>
    <property type="match status" value="1"/>
</dbReference>
<dbReference type="PRINTS" id="PR01607">
    <property type="entry name" value="APYRASEFAMLY"/>
</dbReference>
<dbReference type="InterPro" id="IPR015943">
    <property type="entry name" value="WD40/YVTN_repeat-like_dom_sf"/>
</dbReference>
<gene>
    <name evidence="3" type="ORF">SAY89_11770</name>
</gene>
<dbReference type="SUPFAM" id="SSF51004">
    <property type="entry name" value="C-terminal (heme d1) domain of cytochrome cd1-nitrite reductase"/>
    <property type="match status" value="1"/>
</dbReference>
<dbReference type="EMBL" id="CP138348">
    <property type="protein sequence ID" value="WPF87482.1"/>
    <property type="molecule type" value="Genomic_DNA"/>
</dbReference>
<reference evidence="3" key="1">
    <citation type="submission" date="2023-11" db="EMBL/GenBank/DDBJ databases">
        <title>Genome sequence of Cyanobacterium aponinum BCRC AL20115.</title>
        <authorList>
            <person name="Chang H.-Y."/>
            <person name="Lin K.-M."/>
            <person name="Hsueh H.-T."/>
            <person name="Chu H.-A."/>
            <person name="Kuo C.-H."/>
        </authorList>
    </citation>
    <scope>NUCLEOTIDE SEQUENCE</scope>
    <source>
        <strain evidence="3">AL20115</strain>
    </source>
</reference>
<dbReference type="Gene3D" id="3.60.21.10">
    <property type="match status" value="1"/>
</dbReference>
<organism evidence="3">
    <name type="scientific">Cyanobacterium aponinum AL20115</name>
    <dbReference type="NCBI Taxonomy" id="3090662"/>
    <lineage>
        <taxon>Bacteria</taxon>
        <taxon>Bacillati</taxon>
        <taxon>Cyanobacteriota</taxon>
        <taxon>Cyanophyceae</taxon>
        <taxon>Oscillatoriophycideae</taxon>
        <taxon>Chroococcales</taxon>
        <taxon>Geminocystaceae</taxon>
        <taxon>Cyanobacterium</taxon>
    </lineage>
</organism>
<dbReference type="Pfam" id="PF05787">
    <property type="entry name" value="PhoX"/>
    <property type="match status" value="1"/>
</dbReference>
<evidence type="ECO:0000259" key="2">
    <source>
        <dbReference type="SMART" id="SM00754"/>
    </source>
</evidence>
<feature type="domain" description="CHRD" evidence="2">
    <location>
        <begin position="745"/>
        <end position="883"/>
    </location>
</feature>
<dbReference type="PANTHER" id="PTHR46928:SF1">
    <property type="entry name" value="MESENCHYME-SPECIFIC CELL SURFACE GLYCOPROTEIN"/>
    <property type="match status" value="1"/>
</dbReference>
<dbReference type="RefSeq" id="WP_320001033.1">
    <property type="nucleotide sequence ID" value="NZ_CP138348.1"/>
</dbReference>
<evidence type="ECO:0000313" key="3">
    <source>
        <dbReference type="EMBL" id="WPF87482.1"/>
    </source>
</evidence>
<dbReference type="InterPro" id="IPR052956">
    <property type="entry name" value="Mesenchyme-surface_protein"/>
</dbReference>
<proteinExistence type="predicted"/>
<dbReference type="InterPro" id="IPR043708">
    <property type="entry name" value="DUF5648"/>
</dbReference>
<dbReference type="SUPFAM" id="SSF56300">
    <property type="entry name" value="Metallo-dependent phosphatases"/>
    <property type="match status" value="1"/>
</dbReference>
<dbReference type="GO" id="GO:0016787">
    <property type="term" value="F:hydrolase activity"/>
    <property type="evidence" value="ECO:0007669"/>
    <property type="project" value="InterPro"/>
</dbReference>
<dbReference type="Gene3D" id="2.130.10.10">
    <property type="entry name" value="YVTN repeat-like/Quinoprotein amine dehydrogenase"/>
    <property type="match status" value="1"/>
</dbReference>
<evidence type="ECO:0000256" key="1">
    <source>
        <dbReference type="SAM" id="MobiDB-lite"/>
    </source>
</evidence>
<dbReference type="InterPro" id="IPR008557">
    <property type="entry name" value="PhoX"/>
</dbReference>
<dbReference type="SMART" id="SM00754">
    <property type="entry name" value="CHRD"/>
    <property type="match status" value="1"/>
</dbReference>
<dbReference type="InterPro" id="IPR055188">
    <property type="entry name" value="Choice_anch_I"/>
</dbReference>
<feature type="compositionally biased region" description="Polar residues" evidence="1">
    <location>
        <begin position="924"/>
        <end position="934"/>
    </location>
</feature>
<dbReference type="InterPro" id="IPR006179">
    <property type="entry name" value="5_nucleotidase/apyrase"/>
</dbReference>
<dbReference type="Pfam" id="PF18885">
    <property type="entry name" value="DUF5648"/>
    <property type="match status" value="1"/>
</dbReference>
<dbReference type="Pfam" id="PF02872">
    <property type="entry name" value="5_nucleotid_C"/>
    <property type="match status" value="1"/>
</dbReference>
<dbReference type="InterPro" id="IPR010895">
    <property type="entry name" value="CHRD"/>
</dbReference>
<dbReference type="SUPFAM" id="SSF55816">
    <property type="entry name" value="5'-nucleotidase (syn. UDP-sugar hydrolase), C-terminal domain"/>
    <property type="match status" value="1"/>
</dbReference>
<dbReference type="Gene3D" id="3.90.780.10">
    <property type="entry name" value="5'-Nucleotidase, C-terminal domain"/>
    <property type="match status" value="1"/>
</dbReference>
<protein>
    <submittedName>
        <fullName evidence="3">Esterase-like activity of phytase family protein</fullName>
    </submittedName>
</protein>
<sequence length="2350" mass="253906">MTINLNLIGTYATGQFDEGAAEIPAFDPSTNRLFVVNSQAVTVDVLDLSNPNNPVKIGEIDASALGGVANSVAVKNGIVAIAIEANIKTDNGSVAFFNSDSDFSNPVNPVNTVTVGALPDMVTFTPDGMKVLTANEGEANDDYSVDPEGSISIIDISTGVENASVTNANFNAFDSQKDALVAQGVRIFGLNASVSQDLEPEYIAFSADSQTAYVTLQENNALAVVDVTTGTVSGIVPLGFKNYNASPNLETAFFEESELPIIGTSQTRGDIRLGGFSGLTFLGMNDSGNYEFLTHMDLGPSETGNRDINDDGVEERVRTYLIPDLQPRLVKFEYNPNNGDTNILDQVLLTRQDGSPLTGLPNLPTDDGGRIPIDEDGNILDFDPLGADLEGLIQAPDGTFWAADEYRPALYKFSAEGVLIDRFVPEGLPAEVGTGVFPEAYNTRQANRGFEAIAFQDGKVYAFVQSPFDNPDSGETATTRILEFDPVSETVTGEYLYIQEDIGGGSDKIGDAVATNKNGEFLVIERDSSLEADSQKVIFRINLNDATNLQTLPDDVLEGDETFDSLTPEELAQKGINPVTKEVAINLTEIGYDFTDKPEGLTVIDETTIAVINDNDFDEVGIPIGLGIISLNNALDASNRDDSINIRNWPVFGMYQPDAIASYEVDGQTYLVTANEGDARIRPDGDLEDDQGNVIIEEGEIFNEENRINDIILDPVAFPNARQLQENDQLGRLNITNTLGVSDRAIFVAELTPDQEVPPAMSDAEGESFAFVDDNGFLNVELQVTGVDFGAVTGNPLTADTGDDVILLHIHEAMRGMNGGVVWDLLADPDTEILIDNEGNATLTSIWQESDIPKTPQGEDTNYYFNLHTERNPGGELRGQIQGEIAYEELYAYGSRSFSIWDSNGNLVFDSGDDFEQITASLIPNDFNSNNDENGSFDARSDDKGPEPEGVTVGEINGVPYAFVGLERVGGVMVYDISDPTDAKFVQYINNRDFSVDAQLEDGSPNPEAGDLGPEGLVFISAEDSPNGIPLLVVANEVSGTTSVYEIDDGFTRPNQPSQMKGLGDFVTEPVFTIGQIFNGSQGYYVPPGILDGLGAFALDEDTIRVLANHELGSEVGYAYTLANGTQLTGGRISFFDINKDTRQLEDVGQAYDTIINRAGEVVDEASDLDFMGLDRLCSAQYIEANQFGEGRGLADGLFFTGEETDGGSEFVLDPETNTLYAVPWMGRAAWESVTELDTGTTDKVALLIGDDRGGAPLLLYVGEKGQGEGADILIRNGLAQGKLYVWVADSGETTPEQFNGTNEQRSGSFVEIDFYRPDLAGNGEYDELGFATQEKQDALAEEVGAFKFSRPEDLATSPDDGTVAVLASTGRDSLFPSDSWGTTYEIDADFSDLDNITAQLDVLYDGDDAGNGQFAGPDFGLRSPDNLEWADNGLIYIQEDRSIDEFGLTSGEEASIWELNPETGVLNRIAQIDRTAVPEGQTDGDPDDIGDWESSGIIDVSNLFDETPGSLFLFDVQAHSIRDGIIAEEGLVQGGQLAFLENTNPTFTLQLLHASDQEAGIPALQDAIGFSAVLNALDAQYLNTLKLSSGDLFIAGPFFNASRDIYGEVGIADILIQNELGWDAAAVGNHEFDAGPEAFYNAIAPNADIQGTGIDPTTGFTGANFPYLSTNLDYSTDSSDLKDLVVPAGEAPESASLTESVVVDVNGEQIGVIGAVVPYLPQIANIGGITMLTDPNSRDIEENAQAIADSVQPFVDELVAQGINKIVLMTHLQQFEVEQALASKLRHVDILMGGGSHRVMANDDDTLRQDETQTPPELLQPYPQVFQDADGNDIYLINTAANYRYVGQLIVDFDAEGNIISVGDESGAFATDIAGVDRLYEADITTFEQVKAVADPELVEIVDGVGDFINGKDGNIFGNTEVWLNGLRSSVRTEETNLGNLTADANLWYAEQYGLEIDISVKNGGGIRDQIGVSFIDGGTNELIQLPPQANPAVGKEEGDVSQLDIENSLRFDNKLSVADISAQGIKDLAEHLVAQWAEGATPGQFGQIGGFSFSFDPDNTPIEFTRNNDGDATGVATPGERIQNLVLNREDGTQEAIVVDGELVVDPSTTYKMVILDFLAGGGDGYPAFYFENVVRLDSLNPDSLPNNSDLPIAGEQDALAEYLAEFFPDGSQPFDQADTPIEEDTRIQNLNFREDTIIADPTDPLLDTTIYRFRTGEGTYIYVENEERQRILQGGFNFVEEGEAFKVALEDGENLEPIYRFRNNDLGGAYLYVGEAERQSIRQNFTNFIEEGLAFYTYGADAEQADDIFRFQTQPGGYIFVDNAERQSILNGGFNFTEEGTAFEALV</sequence>
<dbReference type="InterPro" id="IPR011048">
    <property type="entry name" value="Haem_d1_sf"/>
</dbReference>
<dbReference type="Pfam" id="PF22494">
    <property type="entry name" value="choice_anch_I"/>
    <property type="match status" value="3"/>
</dbReference>
<dbReference type="GO" id="GO:0009166">
    <property type="term" value="P:nucleotide catabolic process"/>
    <property type="evidence" value="ECO:0007669"/>
    <property type="project" value="InterPro"/>
</dbReference>
<dbReference type="InterPro" id="IPR036907">
    <property type="entry name" value="5'-Nucleotdase_C_sf"/>
</dbReference>
<dbReference type="InterPro" id="IPR027372">
    <property type="entry name" value="Phytase-like_dom"/>
</dbReference>
<name>A0AAF0ZEN5_9CHRO</name>
<dbReference type="PANTHER" id="PTHR46928">
    <property type="entry name" value="MESENCHYME-SPECIFIC CELL SURFACE GLYCOPROTEIN"/>
    <property type="match status" value="1"/>
</dbReference>
<dbReference type="InterPro" id="IPR029052">
    <property type="entry name" value="Metallo-depent_PP-like"/>
</dbReference>
<accession>A0AAF0ZEN5</accession>
<dbReference type="InterPro" id="IPR008334">
    <property type="entry name" value="5'-Nucleotdase_C"/>
</dbReference>